<dbReference type="Gene3D" id="3.40.50.150">
    <property type="entry name" value="Vaccinia Virus protein VP39"/>
    <property type="match status" value="2"/>
</dbReference>
<dbReference type="GO" id="GO:0071424">
    <property type="term" value="F:rRNA (cytosine-N4-)-methyltransferase activity"/>
    <property type="evidence" value="ECO:0007669"/>
    <property type="project" value="TreeGrafter"/>
</dbReference>
<evidence type="ECO:0000256" key="2">
    <source>
        <dbReference type="ARBA" id="ARBA00022603"/>
    </source>
</evidence>
<keyword evidence="2" id="KW-0489">Methyltransferase</keyword>
<dbReference type="InterPro" id="IPR002903">
    <property type="entry name" value="RsmH"/>
</dbReference>
<proteinExistence type="inferred from homology"/>
<reference evidence="5" key="1">
    <citation type="submission" date="2014-12" db="EMBL/GenBank/DDBJ databases">
        <title>Insight into the proteome of Arion vulgaris.</title>
        <authorList>
            <person name="Aradska J."/>
            <person name="Bulat T."/>
            <person name="Smidak R."/>
            <person name="Sarate P."/>
            <person name="Gangsoo J."/>
            <person name="Sialana F."/>
            <person name="Bilban M."/>
            <person name="Lubec G."/>
        </authorList>
    </citation>
    <scope>NUCLEOTIDE SEQUENCE</scope>
    <source>
        <tissue evidence="5">Skin</tissue>
    </source>
</reference>
<dbReference type="EMBL" id="HACG01032817">
    <property type="protein sequence ID" value="CEK79682.1"/>
    <property type="molecule type" value="Transcribed_RNA"/>
</dbReference>
<evidence type="ECO:0000313" key="5">
    <source>
        <dbReference type="EMBL" id="CEK79682.1"/>
    </source>
</evidence>
<dbReference type="SUPFAM" id="SSF81799">
    <property type="entry name" value="Putative methyltransferase TM0872, insert domain"/>
    <property type="match status" value="1"/>
</dbReference>
<dbReference type="Gene3D" id="1.10.150.170">
    <property type="entry name" value="Putative methyltransferase TM0872, insert domain"/>
    <property type="match status" value="2"/>
</dbReference>
<keyword evidence="3" id="KW-0808">Transferase</keyword>
<evidence type="ECO:0000256" key="4">
    <source>
        <dbReference type="ARBA" id="ARBA00022691"/>
    </source>
</evidence>
<evidence type="ECO:0000256" key="1">
    <source>
        <dbReference type="ARBA" id="ARBA00010396"/>
    </source>
</evidence>
<organism evidence="5">
    <name type="scientific">Arion vulgaris</name>
    <dbReference type="NCBI Taxonomy" id="1028688"/>
    <lineage>
        <taxon>Eukaryota</taxon>
        <taxon>Metazoa</taxon>
        <taxon>Spiralia</taxon>
        <taxon>Lophotrochozoa</taxon>
        <taxon>Mollusca</taxon>
        <taxon>Gastropoda</taxon>
        <taxon>Heterobranchia</taxon>
        <taxon>Euthyneura</taxon>
        <taxon>Panpulmonata</taxon>
        <taxon>Eupulmonata</taxon>
        <taxon>Stylommatophora</taxon>
        <taxon>Helicina</taxon>
        <taxon>Arionoidea</taxon>
        <taxon>Arionidae</taxon>
        <taxon>Arion</taxon>
    </lineage>
</organism>
<evidence type="ECO:0000256" key="3">
    <source>
        <dbReference type="ARBA" id="ARBA00022679"/>
    </source>
</evidence>
<name>A0A0B7AGA6_9EUPU</name>
<accession>A0A0B7AGA6</accession>
<gene>
    <name evidence="5" type="primary">ORF116845</name>
</gene>
<dbReference type="AlphaFoldDB" id="A0A0B7AGA6"/>
<dbReference type="GO" id="GO:0070475">
    <property type="term" value="P:rRNA base methylation"/>
    <property type="evidence" value="ECO:0007669"/>
    <property type="project" value="TreeGrafter"/>
</dbReference>
<dbReference type="InterPro" id="IPR029063">
    <property type="entry name" value="SAM-dependent_MTases_sf"/>
</dbReference>
<dbReference type="SUPFAM" id="SSF53335">
    <property type="entry name" value="S-adenosyl-L-methionine-dependent methyltransferases"/>
    <property type="match status" value="1"/>
</dbReference>
<evidence type="ECO:0008006" key="6">
    <source>
        <dbReference type="Google" id="ProtNLM"/>
    </source>
</evidence>
<dbReference type="PANTHER" id="PTHR11265:SF0">
    <property type="entry name" value="12S RRNA N4-METHYLCYTIDINE METHYLTRANSFERASE"/>
    <property type="match status" value="1"/>
</dbReference>
<dbReference type="Pfam" id="PF01795">
    <property type="entry name" value="Methyltransf_5"/>
    <property type="match status" value="2"/>
</dbReference>
<comment type="similarity">
    <text evidence="1">Belongs to the methyltransferase superfamily. RsmH family.</text>
</comment>
<dbReference type="PANTHER" id="PTHR11265">
    <property type="entry name" value="S-ADENOSYL-METHYLTRANSFERASE MRAW"/>
    <property type="match status" value="1"/>
</dbReference>
<dbReference type="InterPro" id="IPR023397">
    <property type="entry name" value="SAM-dep_MeTrfase_MraW_recog"/>
</dbReference>
<protein>
    <recommendedName>
        <fullName evidence="6">Methyltransferase-like protein 15</fullName>
    </recommendedName>
</protein>
<sequence length="400" mass="45167">MFVPNRCFGQGILKFFQAKSPHVDILSKKGHKRRGSLLCVVEYSHTAAVFQKDVKFSKLKNHCISCTSYKSETYKLSGKTRGLVTSVPDAELEKDNLSFKDNHELDTVSSSEEQENVSSQYYEKSSCGKHKAKHVPVMVNEVLQILQPKNGQIIVDMTFGAGGHAKEILKAAPDVRYFASDRDPLANSIAIELASEHSQSQITPILSRFSEIPIHLHQHGIEPGSVDSFLFDLGASSMQFDMSERGFSLSRDGPLDMRMDGDSGAFRQDKLSHHAHVATKCFQALRIFVNNELNEIHNGLEIARHYLKPQGCCVVISFHSLEDRIVKRHFLDIDIDETSNMSIHDHFRNAEVSFDVKTIQEEFMAKVWQPLSRKVMESSEEECYKNPRARSAKLRAALKL</sequence>
<keyword evidence="4" id="KW-0949">S-adenosyl-L-methionine</keyword>